<evidence type="ECO:0000313" key="2">
    <source>
        <dbReference type="Proteomes" id="UP001198571"/>
    </source>
</evidence>
<protein>
    <submittedName>
        <fullName evidence="1">DUF2948 family protein</fullName>
    </submittedName>
</protein>
<dbReference type="InterPro" id="IPR021335">
    <property type="entry name" value="DUF2948"/>
</dbReference>
<keyword evidence="2" id="KW-1185">Reference proteome</keyword>
<dbReference type="RefSeq" id="WP_226935524.1">
    <property type="nucleotide sequence ID" value="NZ_JACDXX010000009.1"/>
</dbReference>
<gene>
    <name evidence="1" type="ORF">H0485_11020</name>
</gene>
<accession>A0ABS8CMA9</accession>
<dbReference type="Pfam" id="PF11164">
    <property type="entry name" value="DUF2948"/>
    <property type="match status" value="1"/>
</dbReference>
<sequence>MADARFEDGEEGPLKLIALGEADLSVFSALLQDAVLPASEMRYERRARRFVALVNRLRHEDLAAARRSGRPPERVQSLLTVRDVLEVASQGITPGNADQILSLLSLSWEPGDEGSGALTLILAGDGAIRLRLETLELQLEDVTRPYIAPSRKVPDHGA</sequence>
<reference evidence="1 2" key="1">
    <citation type="submission" date="2020-07" db="EMBL/GenBank/DDBJ databases">
        <title>Pseudogemmobacter sp. nov., isolated from poultry manure in Taiwan.</title>
        <authorList>
            <person name="Lin S.-Y."/>
            <person name="Tang Y.-S."/>
            <person name="Young C.-C."/>
        </authorList>
    </citation>
    <scope>NUCLEOTIDE SEQUENCE [LARGE SCALE GENOMIC DNA]</scope>
    <source>
        <strain evidence="1 2">CC-YST710</strain>
    </source>
</reference>
<organism evidence="1 2">
    <name type="scientific">Pseudogemmobacter faecipullorum</name>
    <dbReference type="NCBI Taxonomy" id="2755041"/>
    <lineage>
        <taxon>Bacteria</taxon>
        <taxon>Pseudomonadati</taxon>
        <taxon>Pseudomonadota</taxon>
        <taxon>Alphaproteobacteria</taxon>
        <taxon>Rhodobacterales</taxon>
        <taxon>Paracoccaceae</taxon>
        <taxon>Pseudogemmobacter</taxon>
    </lineage>
</organism>
<dbReference type="Proteomes" id="UP001198571">
    <property type="component" value="Unassembled WGS sequence"/>
</dbReference>
<evidence type="ECO:0000313" key="1">
    <source>
        <dbReference type="EMBL" id="MCB5410528.1"/>
    </source>
</evidence>
<name>A0ABS8CMA9_9RHOB</name>
<dbReference type="EMBL" id="JACDXX010000009">
    <property type="protein sequence ID" value="MCB5410528.1"/>
    <property type="molecule type" value="Genomic_DNA"/>
</dbReference>
<proteinExistence type="predicted"/>
<comment type="caution">
    <text evidence="1">The sequence shown here is derived from an EMBL/GenBank/DDBJ whole genome shotgun (WGS) entry which is preliminary data.</text>
</comment>